<dbReference type="AlphaFoldDB" id="A0A926I0D6"/>
<sequence length="61" mass="7040">MEKHDDLPLGFGMALAQNEQAMTYFANLTEEQKQSVITATHNIQSKQEMHNYVQNLTRQES</sequence>
<dbReference type="EMBL" id="JACRSU010000006">
    <property type="protein sequence ID" value="MBC8541821.1"/>
    <property type="molecule type" value="Genomic_DNA"/>
</dbReference>
<reference evidence="1" key="1">
    <citation type="submission" date="2020-08" db="EMBL/GenBank/DDBJ databases">
        <title>Genome public.</title>
        <authorList>
            <person name="Liu C."/>
            <person name="Sun Q."/>
        </authorList>
    </citation>
    <scope>NUCLEOTIDE SEQUENCE</scope>
    <source>
        <strain evidence="1">H8</strain>
    </source>
</reference>
<accession>A0A926I0D6</accession>
<proteinExistence type="predicted"/>
<keyword evidence="2" id="KW-1185">Reference proteome</keyword>
<comment type="caution">
    <text evidence="1">The sequence shown here is derived from an EMBL/GenBank/DDBJ whole genome shotgun (WGS) entry which is preliminary data.</text>
</comment>
<evidence type="ECO:0000313" key="1">
    <source>
        <dbReference type="EMBL" id="MBC8541821.1"/>
    </source>
</evidence>
<dbReference type="RefSeq" id="WP_249313807.1">
    <property type="nucleotide sequence ID" value="NZ_JACRSU010000006.1"/>
</dbReference>
<name>A0A926I0D6_9FIRM</name>
<dbReference type="Proteomes" id="UP000611762">
    <property type="component" value="Unassembled WGS sequence"/>
</dbReference>
<organism evidence="1 2">
    <name type="scientific">Congzhengia minquanensis</name>
    <dbReference type="NCBI Taxonomy" id="2763657"/>
    <lineage>
        <taxon>Bacteria</taxon>
        <taxon>Bacillati</taxon>
        <taxon>Bacillota</taxon>
        <taxon>Clostridia</taxon>
        <taxon>Eubacteriales</taxon>
        <taxon>Oscillospiraceae</taxon>
        <taxon>Congzhengia</taxon>
    </lineage>
</organism>
<protein>
    <submittedName>
        <fullName evidence="1">Uncharacterized protein</fullName>
    </submittedName>
</protein>
<gene>
    <name evidence="1" type="ORF">H8698_12605</name>
</gene>
<evidence type="ECO:0000313" key="2">
    <source>
        <dbReference type="Proteomes" id="UP000611762"/>
    </source>
</evidence>